<name>A0AB39YDT1_9ACTN</name>
<proteinExistence type="predicted"/>
<evidence type="ECO:0000313" key="2">
    <source>
        <dbReference type="EMBL" id="XDV68173.1"/>
    </source>
</evidence>
<reference evidence="2" key="1">
    <citation type="submission" date="2024-08" db="EMBL/GenBank/DDBJ databases">
        <authorList>
            <person name="Yu S.T."/>
        </authorList>
    </citation>
    <scope>NUCLEOTIDE SEQUENCE</scope>
    <source>
        <strain evidence="2">R33</strain>
    </source>
</reference>
<accession>A0AB39YDT1</accession>
<feature type="domain" description="Trypsin-co-occurring" evidence="1">
    <location>
        <begin position="5"/>
        <end position="82"/>
    </location>
</feature>
<dbReference type="AlphaFoldDB" id="A0AB39YDT1"/>
<organism evidence="2">
    <name type="scientific">Streptomyces sp. R33</name>
    <dbReference type="NCBI Taxonomy" id="3238629"/>
    <lineage>
        <taxon>Bacteria</taxon>
        <taxon>Bacillati</taxon>
        <taxon>Actinomycetota</taxon>
        <taxon>Actinomycetes</taxon>
        <taxon>Kitasatosporales</taxon>
        <taxon>Streptomycetaceae</taxon>
        <taxon>Streptomyces</taxon>
    </lineage>
</organism>
<dbReference type="Pfam" id="PF19631">
    <property type="entry name" value="Trypco2"/>
    <property type="match status" value="1"/>
</dbReference>
<evidence type="ECO:0000259" key="1">
    <source>
        <dbReference type="Pfam" id="PF19631"/>
    </source>
</evidence>
<gene>
    <name evidence="2" type="ORF">AB5J51_37215</name>
</gene>
<protein>
    <submittedName>
        <fullName evidence="2">Trypco2 family protein</fullName>
    </submittedName>
</protein>
<dbReference type="InterPro" id="IPR045608">
    <property type="entry name" value="Trypco2"/>
</dbReference>
<dbReference type="EMBL" id="CP165727">
    <property type="protein sequence ID" value="XDV68173.1"/>
    <property type="molecule type" value="Genomic_DNA"/>
</dbReference>
<sequence>MNDAVELADMIAQLRRELSRAMSAGEDSDLKFKAERVELELTVGVERTSEPGVKVRFWVFDAGASAKRSATVTQKLTLTLQPVRAEAPEQMALISGDELLDER</sequence>